<keyword evidence="4" id="KW-0808">Transferase</keyword>
<dbReference type="GO" id="GO:0005524">
    <property type="term" value="F:ATP binding"/>
    <property type="evidence" value="ECO:0007669"/>
    <property type="project" value="UniProtKB-KW"/>
</dbReference>
<evidence type="ECO:0000313" key="10">
    <source>
        <dbReference type="EMBL" id="KAF2072014.1"/>
    </source>
</evidence>
<dbReference type="AlphaFoldDB" id="A0A8J4V5M3"/>
<evidence type="ECO:0000256" key="9">
    <source>
        <dbReference type="ARBA" id="ARBA00048090"/>
    </source>
</evidence>
<keyword evidence="11" id="KW-1185">Reference proteome</keyword>
<comment type="catalytic activity">
    <reaction evidence="9">
        <text>D-gluconate + ATP = 6-phospho-D-gluconate + ADP + H(+)</text>
        <dbReference type="Rhea" id="RHEA:19433"/>
        <dbReference type="ChEBI" id="CHEBI:15378"/>
        <dbReference type="ChEBI" id="CHEBI:18391"/>
        <dbReference type="ChEBI" id="CHEBI:30616"/>
        <dbReference type="ChEBI" id="CHEBI:58759"/>
        <dbReference type="ChEBI" id="CHEBI:456216"/>
        <dbReference type="EC" id="2.7.1.12"/>
    </reaction>
</comment>
<dbReference type="GO" id="GO:0005737">
    <property type="term" value="C:cytoplasm"/>
    <property type="evidence" value="ECO:0007669"/>
    <property type="project" value="TreeGrafter"/>
</dbReference>
<keyword evidence="7" id="KW-0067">ATP-binding</keyword>
<evidence type="ECO:0000256" key="6">
    <source>
        <dbReference type="ARBA" id="ARBA00022777"/>
    </source>
</evidence>
<gene>
    <name evidence="10" type="ORF">CYY_006677</name>
</gene>
<accession>A0A8J4V5M3</accession>
<dbReference type="PANTHER" id="PTHR43442:SF3">
    <property type="entry name" value="GLUCONOKINASE-RELATED"/>
    <property type="match status" value="1"/>
</dbReference>
<keyword evidence="6" id="KW-0418">Kinase</keyword>
<dbReference type="InterPro" id="IPR006001">
    <property type="entry name" value="Therm_gnt_kin"/>
</dbReference>
<evidence type="ECO:0000256" key="7">
    <source>
        <dbReference type="ARBA" id="ARBA00022840"/>
    </source>
</evidence>
<protein>
    <recommendedName>
        <fullName evidence="3">gluconokinase</fullName>
        <ecNumber evidence="3">2.7.1.12</ecNumber>
    </recommendedName>
    <alternativeName>
        <fullName evidence="8">Gluconate kinase</fullName>
    </alternativeName>
</protein>
<evidence type="ECO:0000313" key="11">
    <source>
        <dbReference type="Proteomes" id="UP000695562"/>
    </source>
</evidence>
<comment type="similarity">
    <text evidence="2">Belongs to the gluconokinase GntK/GntV family.</text>
</comment>
<comment type="pathway">
    <text evidence="1">Carbohydrate acid metabolism; D-gluconate degradation.</text>
</comment>
<comment type="caution">
    <text evidence="10">The sequence shown here is derived from an EMBL/GenBank/DDBJ whole genome shotgun (WGS) entry which is preliminary data.</text>
</comment>
<dbReference type="Gene3D" id="3.40.50.300">
    <property type="entry name" value="P-loop containing nucleotide triphosphate hydrolases"/>
    <property type="match status" value="1"/>
</dbReference>
<dbReference type="Proteomes" id="UP000695562">
    <property type="component" value="Unassembled WGS sequence"/>
</dbReference>
<dbReference type="UniPathway" id="UPA00792"/>
<dbReference type="Pfam" id="PF01202">
    <property type="entry name" value="SKI"/>
    <property type="match status" value="1"/>
</dbReference>
<dbReference type="InterPro" id="IPR027417">
    <property type="entry name" value="P-loop_NTPase"/>
</dbReference>
<dbReference type="OrthoDB" id="275177at2759"/>
<name>A0A8J4V5M3_9MYCE</name>
<dbReference type="EC" id="2.7.1.12" evidence="3"/>
<evidence type="ECO:0000256" key="1">
    <source>
        <dbReference type="ARBA" id="ARBA00004875"/>
    </source>
</evidence>
<proteinExistence type="inferred from homology"/>
<sequence length="188" mass="21462">MIYIIIGPSGCGKTSIGVELSNRLDCGFNDADEFHSIENITKMKNGIPLNDDDRKPWLQSINKRILDIIDYQKNNSNSNSNGNEELFLKSKKDHVFTCSALKQIYRDMLTQGINGLDTLTIVYLKGSQELIQKRLESRTNHFFNPSLLTSQFDILEEPNQSLTTNYRIQIIDISDTIDNIVNKIISFQ</sequence>
<dbReference type="GO" id="GO:0005975">
    <property type="term" value="P:carbohydrate metabolic process"/>
    <property type="evidence" value="ECO:0007669"/>
    <property type="project" value="InterPro"/>
</dbReference>
<evidence type="ECO:0000256" key="8">
    <source>
        <dbReference type="ARBA" id="ARBA00029835"/>
    </source>
</evidence>
<dbReference type="PANTHER" id="PTHR43442">
    <property type="entry name" value="GLUCONOKINASE-RELATED"/>
    <property type="match status" value="1"/>
</dbReference>
<reference evidence="10" key="1">
    <citation type="submission" date="2020-01" db="EMBL/GenBank/DDBJ databases">
        <title>Development of genomics and gene disruption for Polysphondylium violaceum indicates a role for the polyketide synthase stlB in stalk morphogenesis.</title>
        <authorList>
            <person name="Narita B."/>
            <person name="Kawabe Y."/>
            <person name="Kin K."/>
            <person name="Saito T."/>
            <person name="Gibbs R."/>
            <person name="Kuspa A."/>
            <person name="Muzny D."/>
            <person name="Queller D."/>
            <person name="Richards S."/>
            <person name="Strassman J."/>
            <person name="Sucgang R."/>
            <person name="Worley K."/>
            <person name="Schaap P."/>
        </authorList>
    </citation>
    <scope>NUCLEOTIDE SEQUENCE</scope>
    <source>
        <strain evidence="10">QSvi11</strain>
    </source>
</reference>
<evidence type="ECO:0000256" key="4">
    <source>
        <dbReference type="ARBA" id="ARBA00022679"/>
    </source>
</evidence>
<dbReference type="SUPFAM" id="SSF52540">
    <property type="entry name" value="P-loop containing nucleoside triphosphate hydrolases"/>
    <property type="match status" value="1"/>
</dbReference>
<dbReference type="GO" id="GO:0046316">
    <property type="term" value="F:gluconokinase activity"/>
    <property type="evidence" value="ECO:0007669"/>
    <property type="project" value="UniProtKB-EC"/>
</dbReference>
<organism evidence="10 11">
    <name type="scientific">Polysphondylium violaceum</name>
    <dbReference type="NCBI Taxonomy" id="133409"/>
    <lineage>
        <taxon>Eukaryota</taxon>
        <taxon>Amoebozoa</taxon>
        <taxon>Evosea</taxon>
        <taxon>Eumycetozoa</taxon>
        <taxon>Dictyostelia</taxon>
        <taxon>Dictyosteliales</taxon>
        <taxon>Dictyosteliaceae</taxon>
        <taxon>Polysphondylium</taxon>
    </lineage>
</organism>
<evidence type="ECO:0000256" key="3">
    <source>
        <dbReference type="ARBA" id="ARBA00012054"/>
    </source>
</evidence>
<evidence type="ECO:0000256" key="5">
    <source>
        <dbReference type="ARBA" id="ARBA00022741"/>
    </source>
</evidence>
<dbReference type="InterPro" id="IPR031322">
    <property type="entry name" value="Shikimate/glucono_kinase"/>
</dbReference>
<dbReference type="EMBL" id="AJWJ01000318">
    <property type="protein sequence ID" value="KAF2072014.1"/>
    <property type="molecule type" value="Genomic_DNA"/>
</dbReference>
<dbReference type="CDD" id="cd02021">
    <property type="entry name" value="GntK"/>
    <property type="match status" value="1"/>
</dbReference>
<keyword evidence="5" id="KW-0547">Nucleotide-binding</keyword>
<evidence type="ECO:0000256" key="2">
    <source>
        <dbReference type="ARBA" id="ARBA00008420"/>
    </source>
</evidence>